<dbReference type="PROSITE" id="PS51257">
    <property type="entry name" value="PROKAR_LIPOPROTEIN"/>
    <property type="match status" value="1"/>
</dbReference>
<reference evidence="2" key="1">
    <citation type="submission" date="2020-10" db="EMBL/GenBank/DDBJ databases">
        <authorList>
            <person name="Gilroy R."/>
        </authorList>
    </citation>
    <scope>NUCLEOTIDE SEQUENCE</scope>
    <source>
        <strain evidence="2">ChiBcec7-5410</strain>
    </source>
</reference>
<sequence>MKKSARLPLLATVLMVSIALLTGCGNTTPDKTAQEVYDAIQSAFMEKYGVEAIPNSPIEVDDTALEQKFYLSPDEVESYAGSIAGMMTNCDELLVVQAKSGEVENVREALEKALQDQKDAFGFYAVMNNTERLDAAKVVTQGDYAALLIVGISPEDPDAAVDFTADVSLAEEAFYDALK</sequence>
<dbReference type="AlphaFoldDB" id="A0A9D1H904"/>
<protein>
    <submittedName>
        <fullName evidence="2">DUF4358 domain-containing protein</fullName>
    </submittedName>
</protein>
<reference evidence="2" key="2">
    <citation type="journal article" date="2021" name="PeerJ">
        <title>Extensive microbial diversity within the chicken gut microbiome revealed by metagenomics and culture.</title>
        <authorList>
            <person name="Gilroy R."/>
            <person name="Ravi A."/>
            <person name="Getino M."/>
            <person name="Pursley I."/>
            <person name="Horton D.L."/>
            <person name="Alikhan N.F."/>
            <person name="Baker D."/>
            <person name="Gharbi K."/>
            <person name="Hall N."/>
            <person name="Watson M."/>
            <person name="Adriaenssens E.M."/>
            <person name="Foster-Nyarko E."/>
            <person name="Jarju S."/>
            <person name="Secka A."/>
            <person name="Antonio M."/>
            <person name="Oren A."/>
            <person name="Chaudhuri R.R."/>
            <person name="La Ragione R."/>
            <person name="Hildebrand F."/>
            <person name="Pallen M.J."/>
        </authorList>
    </citation>
    <scope>NUCLEOTIDE SEQUENCE</scope>
    <source>
        <strain evidence="2">ChiBcec7-5410</strain>
    </source>
</reference>
<evidence type="ECO:0000313" key="2">
    <source>
        <dbReference type="EMBL" id="HIT95242.1"/>
    </source>
</evidence>
<keyword evidence="1" id="KW-0732">Signal</keyword>
<dbReference type="EMBL" id="DVLW01000237">
    <property type="protein sequence ID" value="HIT95242.1"/>
    <property type="molecule type" value="Genomic_DNA"/>
</dbReference>
<evidence type="ECO:0000256" key="1">
    <source>
        <dbReference type="SAM" id="SignalP"/>
    </source>
</evidence>
<feature type="chain" id="PRO_5039102999" evidence="1">
    <location>
        <begin position="23"/>
        <end position="179"/>
    </location>
</feature>
<evidence type="ECO:0000313" key="3">
    <source>
        <dbReference type="Proteomes" id="UP000824160"/>
    </source>
</evidence>
<name>A0A9D1H904_9FIRM</name>
<accession>A0A9D1H904</accession>
<comment type="caution">
    <text evidence="2">The sequence shown here is derived from an EMBL/GenBank/DDBJ whole genome shotgun (WGS) entry which is preliminary data.</text>
</comment>
<organism evidence="2 3">
    <name type="scientific">Candidatus Faecivivens stercoripullorum</name>
    <dbReference type="NCBI Taxonomy" id="2840805"/>
    <lineage>
        <taxon>Bacteria</taxon>
        <taxon>Bacillati</taxon>
        <taxon>Bacillota</taxon>
        <taxon>Clostridia</taxon>
        <taxon>Eubacteriales</taxon>
        <taxon>Oscillospiraceae</taxon>
        <taxon>Oscillospiraceae incertae sedis</taxon>
        <taxon>Candidatus Faecivivens</taxon>
    </lineage>
</organism>
<feature type="signal peptide" evidence="1">
    <location>
        <begin position="1"/>
        <end position="22"/>
    </location>
</feature>
<gene>
    <name evidence="2" type="ORF">IAC43_08645</name>
</gene>
<dbReference type="Proteomes" id="UP000824160">
    <property type="component" value="Unassembled WGS sequence"/>
</dbReference>
<dbReference type="InterPro" id="IPR025648">
    <property type="entry name" value="DUF4358"/>
</dbReference>
<proteinExistence type="predicted"/>
<dbReference type="Pfam" id="PF14270">
    <property type="entry name" value="DUF4358"/>
    <property type="match status" value="1"/>
</dbReference>